<sequence length="285" mass="32713">MGTNNIRMKFLLSILLLSSAPTAFAQYYYKDIVGTRETNEQMKRFLDNRVTAVTLTSYNADGNKSEELRVDQSFNLTERHLSTSTQIGDADPSVLHSWTDAQGRVVRTVDTNSANVSTTDYTFNKDGQLERVFSVSTDSSGRFRQTEEHQWTYSNGNVSRMLRIKNGTDTTVVTFKLDERGQVAEEQSQRAGAPADVVYYYYNDKGFLTDIVRFNERAKRLLPEYMFEYSDAGQVIQRITVPANNSNYSIWRYQYDNRGLKVREALFDRNKRLAGKVEYQYTTGA</sequence>
<accession>A0ABP8GZN7</accession>
<comment type="caution">
    <text evidence="2">The sequence shown here is derived from an EMBL/GenBank/DDBJ whole genome shotgun (WGS) entry which is preliminary data.</text>
</comment>
<feature type="chain" id="PRO_5046965719" description="DUF4595 domain-containing protein" evidence="1">
    <location>
        <begin position="26"/>
        <end position="285"/>
    </location>
</feature>
<organism evidence="2 3">
    <name type="scientific">Flaviaesturariibacter amylovorans</name>
    <dbReference type="NCBI Taxonomy" id="1084520"/>
    <lineage>
        <taxon>Bacteria</taxon>
        <taxon>Pseudomonadati</taxon>
        <taxon>Bacteroidota</taxon>
        <taxon>Chitinophagia</taxon>
        <taxon>Chitinophagales</taxon>
        <taxon>Chitinophagaceae</taxon>
        <taxon>Flaviaestuariibacter</taxon>
    </lineage>
</organism>
<evidence type="ECO:0000313" key="2">
    <source>
        <dbReference type="EMBL" id="GAA4332260.1"/>
    </source>
</evidence>
<dbReference type="Proteomes" id="UP001501725">
    <property type="component" value="Unassembled WGS sequence"/>
</dbReference>
<feature type="signal peptide" evidence="1">
    <location>
        <begin position="1"/>
        <end position="25"/>
    </location>
</feature>
<evidence type="ECO:0008006" key="4">
    <source>
        <dbReference type="Google" id="ProtNLM"/>
    </source>
</evidence>
<reference evidence="3" key="1">
    <citation type="journal article" date="2019" name="Int. J. Syst. Evol. Microbiol.">
        <title>The Global Catalogue of Microorganisms (GCM) 10K type strain sequencing project: providing services to taxonomists for standard genome sequencing and annotation.</title>
        <authorList>
            <consortium name="The Broad Institute Genomics Platform"/>
            <consortium name="The Broad Institute Genome Sequencing Center for Infectious Disease"/>
            <person name="Wu L."/>
            <person name="Ma J."/>
        </authorList>
    </citation>
    <scope>NUCLEOTIDE SEQUENCE [LARGE SCALE GENOMIC DNA]</scope>
    <source>
        <strain evidence="3">JCM 17919</strain>
    </source>
</reference>
<name>A0ABP8GZN7_9BACT</name>
<proteinExistence type="predicted"/>
<evidence type="ECO:0000256" key="1">
    <source>
        <dbReference type="SAM" id="SignalP"/>
    </source>
</evidence>
<gene>
    <name evidence="2" type="ORF">GCM10023184_24730</name>
</gene>
<dbReference type="Gene3D" id="2.180.10.10">
    <property type="entry name" value="RHS repeat-associated core"/>
    <property type="match status" value="1"/>
</dbReference>
<keyword evidence="1" id="KW-0732">Signal</keyword>
<protein>
    <recommendedName>
        <fullName evidence="4">DUF4595 domain-containing protein</fullName>
    </recommendedName>
</protein>
<keyword evidence="3" id="KW-1185">Reference proteome</keyword>
<dbReference type="EMBL" id="BAABGY010000007">
    <property type="protein sequence ID" value="GAA4332260.1"/>
    <property type="molecule type" value="Genomic_DNA"/>
</dbReference>
<evidence type="ECO:0000313" key="3">
    <source>
        <dbReference type="Proteomes" id="UP001501725"/>
    </source>
</evidence>